<organism evidence="1 2">
    <name type="scientific">Sphingopyxis bauzanensis</name>
    <dbReference type="NCBI Taxonomy" id="651663"/>
    <lineage>
        <taxon>Bacteria</taxon>
        <taxon>Pseudomonadati</taxon>
        <taxon>Pseudomonadota</taxon>
        <taxon>Alphaproteobacteria</taxon>
        <taxon>Sphingomonadales</taxon>
        <taxon>Sphingomonadaceae</taxon>
        <taxon>Sphingopyxis</taxon>
    </lineage>
</organism>
<dbReference type="EMBL" id="NISK01000001">
    <property type="protein sequence ID" value="OWQ99735.1"/>
    <property type="molecule type" value="Genomic_DNA"/>
</dbReference>
<evidence type="ECO:0008006" key="3">
    <source>
        <dbReference type="Google" id="ProtNLM"/>
    </source>
</evidence>
<accession>A0A246K2G8</accession>
<name>A0A246K2G8_9SPHN</name>
<evidence type="ECO:0000313" key="2">
    <source>
        <dbReference type="Proteomes" id="UP000197361"/>
    </source>
</evidence>
<keyword evidence="2" id="KW-1185">Reference proteome</keyword>
<reference evidence="1 2" key="1">
    <citation type="journal article" date="2010" name="Int. J. Syst. Evol. Microbiol.">
        <title>Sphingopyxis bauzanensis sp. nov., a psychrophilic bacterium isolated from soil.</title>
        <authorList>
            <person name="Zhang D.C."/>
            <person name="Liu H.C."/>
            <person name="Xin Y.H."/>
            <person name="Zhou Y.G."/>
            <person name="Schinner F."/>
            <person name="Margesin R."/>
        </authorList>
    </citation>
    <scope>NUCLEOTIDE SEQUENCE [LARGE SCALE GENOMIC DNA]</scope>
    <source>
        <strain evidence="1 2">DSM 22271</strain>
    </source>
</reference>
<sequence length="328" mass="36131">MVAAIASCTAAIARLDARIMVSSVASAWRRRAAWMGYTGALQLQAIEIDEIDVFSWGCELKITGRALRASTVDIFEEFAPWQAALRNPDPFAWRMARPLALAETDSATAHPLLVRALDMLRRDSRTDRSIAAWLGLPFALRDLSLCAAPLPCLTGGAKAFRLRKTVDQQDWLSALRALEASARSGLAHLDDLDRHYRLAQRAIAEEYRPGALPRLLALTSYRPLLGPQSVATLLDMSVAGASKLLERATEAGLLVEISGRRSWRQYLTPDLATAFGFIEPRRGRPRKDPPPLPANPKIAEAFDAFDREMAEIDAMLDASALNRDNSRA</sequence>
<gene>
    <name evidence="1" type="ORF">CDQ92_00110</name>
</gene>
<dbReference type="Proteomes" id="UP000197361">
    <property type="component" value="Unassembled WGS sequence"/>
</dbReference>
<dbReference type="AlphaFoldDB" id="A0A246K2G8"/>
<proteinExistence type="predicted"/>
<protein>
    <recommendedName>
        <fullName evidence="3">HTH DNA binding domain-containing protein</fullName>
    </recommendedName>
</protein>
<dbReference type="OrthoDB" id="7492875at2"/>
<evidence type="ECO:0000313" key="1">
    <source>
        <dbReference type="EMBL" id="OWQ99735.1"/>
    </source>
</evidence>
<comment type="caution">
    <text evidence="1">The sequence shown here is derived from an EMBL/GenBank/DDBJ whole genome shotgun (WGS) entry which is preliminary data.</text>
</comment>